<comment type="subcellular location">
    <subcellularLocation>
        <location evidence="1">Mitochondrion</location>
    </subcellularLocation>
</comment>
<protein>
    <submittedName>
        <fullName evidence="5">Uncharacterized protein</fullName>
    </submittedName>
</protein>
<evidence type="ECO:0000256" key="3">
    <source>
        <dbReference type="ARBA" id="ARBA00043970"/>
    </source>
</evidence>
<dbReference type="GO" id="GO:0006103">
    <property type="term" value="P:2-oxoglutarate metabolic process"/>
    <property type="evidence" value="ECO:0007669"/>
    <property type="project" value="InterPro"/>
</dbReference>
<dbReference type="Pfam" id="PF10937">
    <property type="entry name" value="Kgd4-YMR31"/>
    <property type="match status" value="1"/>
</dbReference>
<dbReference type="OMA" id="NFWEAPE"/>
<keyword evidence="6" id="KW-1185">Reference proteome</keyword>
<dbReference type="InterPro" id="IPR020373">
    <property type="entry name" value="Kgd4/YMR-31"/>
</dbReference>
<evidence type="ECO:0000313" key="5">
    <source>
        <dbReference type="EMBL" id="OBZ66638.1"/>
    </source>
</evidence>
<comment type="similarity">
    <text evidence="3">Belongs to the alpha-ketoglutarate dehydrogenase component 4 family.</text>
</comment>
<evidence type="ECO:0000256" key="1">
    <source>
        <dbReference type="ARBA" id="ARBA00004173"/>
    </source>
</evidence>
<keyword evidence="2" id="KW-0496">Mitochondrion</keyword>
<proteinExistence type="inferred from homology"/>
<feature type="region of interest" description="Disordered" evidence="4">
    <location>
        <begin position="24"/>
        <end position="58"/>
    </location>
</feature>
<feature type="compositionally biased region" description="Low complexity" evidence="4">
    <location>
        <begin position="33"/>
        <end position="53"/>
    </location>
</feature>
<dbReference type="OrthoDB" id="2116030at2759"/>
<organism evidence="5 6">
    <name type="scientific">Grifola frondosa</name>
    <name type="common">Maitake</name>
    <name type="synonym">Polyporus frondosus</name>
    <dbReference type="NCBI Taxonomy" id="5627"/>
    <lineage>
        <taxon>Eukaryota</taxon>
        <taxon>Fungi</taxon>
        <taxon>Dikarya</taxon>
        <taxon>Basidiomycota</taxon>
        <taxon>Agaricomycotina</taxon>
        <taxon>Agaricomycetes</taxon>
        <taxon>Polyporales</taxon>
        <taxon>Grifolaceae</taxon>
        <taxon>Grifola</taxon>
    </lineage>
</organism>
<dbReference type="GO" id="GO:0005739">
    <property type="term" value="C:mitochondrion"/>
    <property type="evidence" value="ECO:0007669"/>
    <property type="project" value="UniProtKB-SubCell"/>
</dbReference>
<dbReference type="Proteomes" id="UP000092993">
    <property type="component" value="Unassembled WGS sequence"/>
</dbReference>
<dbReference type="EMBL" id="LUGG01000029">
    <property type="protein sequence ID" value="OBZ66638.1"/>
    <property type="molecule type" value="Genomic_DNA"/>
</dbReference>
<evidence type="ECO:0000256" key="2">
    <source>
        <dbReference type="ARBA" id="ARBA00023128"/>
    </source>
</evidence>
<evidence type="ECO:0000256" key="4">
    <source>
        <dbReference type="SAM" id="MobiDB-lite"/>
    </source>
</evidence>
<gene>
    <name evidence="5" type="ORF">A0H81_13399</name>
</gene>
<accession>A0A1C7LPY5</accession>
<reference evidence="5 6" key="1">
    <citation type="submission" date="2016-03" db="EMBL/GenBank/DDBJ databases">
        <title>Whole genome sequencing of Grifola frondosa 9006-11.</title>
        <authorList>
            <person name="Min B."/>
            <person name="Park H."/>
            <person name="Kim J.-G."/>
            <person name="Cho H."/>
            <person name="Oh Y.-L."/>
            <person name="Kong W.-S."/>
            <person name="Choi I.-G."/>
        </authorList>
    </citation>
    <scope>NUCLEOTIDE SEQUENCE [LARGE SCALE GENOMIC DNA]</scope>
    <source>
        <strain evidence="5 6">9006-11</strain>
    </source>
</reference>
<name>A0A1C7LPY5_GRIFR</name>
<comment type="caution">
    <text evidence="5">The sequence shown here is derived from an EMBL/GenBank/DDBJ whole genome shotgun (WGS) entry which is preliminary data.</text>
</comment>
<sequence length="95" mass="10326">MHPSLRLCNAASKARTPLIRFVGKRQWPSTPEAPQAHPFAPASASSALNPTPAKASAQADVPVYDEFWEAPERLWKHDLEEAEIEAILSGGASLH</sequence>
<evidence type="ECO:0000313" key="6">
    <source>
        <dbReference type="Proteomes" id="UP000092993"/>
    </source>
</evidence>
<dbReference type="AlphaFoldDB" id="A0A1C7LPY5"/>